<accession>A0ABV1RN82</accession>
<reference evidence="1 2" key="1">
    <citation type="submission" date="2024-06" db="EMBL/GenBank/DDBJ databases">
        <authorList>
            <person name="Chen R.Y."/>
        </authorList>
    </citation>
    <scope>NUCLEOTIDE SEQUENCE [LARGE SCALE GENOMIC DNA]</scope>
    <source>
        <strain evidence="1 2">D2</strain>
    </source>
</reference>
<proteinExistence type="predicted"/>
<keyword evidence="2" id="KW-1185">Reference proteome</keyword>
<comment type="caution">
    <text evidence="1">The sequence shown here is derived from an EMBL/GenBank/DDBJ whole genome shotgun (WGS) entry which is preliminary data.</text>
</comment>
<dbReference type="Proteomes" id="UP001467690">
    <property type="component" value="Unassembled WGS sequence"/>
</dbReference>
<gene>
    <name evidence="1" type="ORF">ABS311_21250</name>
</gene>
<evidence type="ECO:0000313" key="2">
    <source>
        <dbReference type="Proteomes" id="UP001467690"/>
    </source>
</evidence>
<evidence type="ECO:0000313" key="1">
    <source>
        <dbReference type="EMBL" id="MER2494409.1"/>
    </source>
</evidence>
<name>A0ABV1RN82_9ALTE</name>
<dbReference type="RefSeq" id="WP_350403448.1">
    <property type="nucleotide sequence ID" value="NZ_JBELOE010000298.1"/>
</dbReference>
<protein>
    <submittedName>
        <fullName evidence="1">Uncharacterized protein</fullName>
    </submittedName>
</protein>
<organism evidence="1 2">
    <name type="scientific">Catenovulum sediminis</name>
    <dbReference type="NCBI Taxonomy" id="1740262"/>
    <lineage>
        <taxon>Bacteria</taxon>
        <taxon>Pseudomonadati</taxon>
        <taxon>Pseudomonadota</taxon>
        <taxon>Gammaproteobacteria</taxon>
        <taxon>Alteromonadales</taxon>
        <taxon>Alteromonadaceae</taxon>
        <taxon>Catenovulum</taxon>
    </lineage>
</organism>
<sequence>MAHYTHSKVKRNGFQHIKDNGDLVVILKAPLKADNWATTQSKILAQSAIANGDMFLTDVGDDLQFTSNPKSGIDPDLSAANTDDIAAAILDTVNQEVLIVQDIVDKDILNADGDTITIPGLSVFCRELSLI</sequence>
<dbReference type="EMBL" id="JBELOE010000298">
    <property type="protein sequence ID" value="MER2494409.1"/>
    <property type="molecule type" value="Genomic_DNA"/>
</dbReference>